<keyword evidence="3" id="KW-1185">Reference proteome</keyword>
<dbReference type="Proteomes" id="UP000248745">
    <property type="component" value="Unassembled WGS sequence"/>
</dbReference>
<dbReference type="OrthoDB" id="2149800at2"/>
<dbReference type="InterPro" id="IPR018392">
    <property type="entry name" value="LysM"/>
</dbReference>
<dbReference type="EMBL" id="QKTW01000025">
    <property type="protein sequence ID" value="PZF71420.1"/>
    <property type="molecule type" value="Genomic_DNA"/>
</dbReference>
<dbReference type="PANTHER" id="PTHR33734">
    <property type="entry name" value="LYSM DOMAIN-CONTAINING GPI-ANCHORED PROTEIN 2"/>
    <property type="match status" value="1"/>
</dbReference>
<accession>A0A2W2AGN4</accession>
<dbReference type="AlphaFoldDB" id="A0A2W2AGN4"/>
<feature type="domain" description="LysM" evidence="1">
    <location>
        <begin position="54"/>
        <end position="98"/>
    </location>
</feature>
<reference evidence="2 3" key="1">
    <citation type="submission" date="2018-06" db="EMBL/GenBank/DDBJ databases">
        <title>Mucibacter soli gen. nov., sp. nov., a new member of the family Chitinophagaceae producing mucin.</title>
        <authorList>
            <person name="Kim M.-K."/>
            <person name="Park S."/>
            <person name="Kim T.-S."/>
            <person name="Joung Y."/>
            <person name="Han J.-H."/>
            <person name="Kim S.B."/>
        </authorList>
    </citation>
    <scope>NUCLEOTIDE SEQUENCE [LARGE SCALE GENOMIC DNA]</scope>
    <source>
        <strain evidence="2 3">R1-15</strain>
    </source>
</reference>
<proteinExistence type="predicted"/>
<evidence type="ECO:0000313" key="3">
    <source>
        <dbReference type="Proteomes" id="UP000248745"/>
    </source>
</evidence>
<name>A0A2W2AGN4_9BACT</name>
<comment type="caution">
    <text evidence="2">The sequence shown here is derived from an EMBL/GenBank/DDBJ whole genome shotgun (WGS) entry which is preliminary data.</text>
</comment>
<dbReference type="SMART" id="SM00257">
    <property type="entry name" value="LysM"/>
    <property type="match status" value="2"/>
</dbReference>
<dbReference type="Pfam" id="PF01476">
    <property type="entry name" value="LysM"/>
    <property type="match status" value="2"/>
</dbReference>
<evidence type="ECO:0000259" key="1">
    <source>
        <dbReference type="PROSITE" id="PS51782"/>
    </source>
</evidence>
<dbReference type="PANTHER" id="PTHR33734:SF22">
    <property type="entry name" value="MEMBRANE-BOUND LYTIC MUREIN TRANSGLYCOSYLASE D"/>
    <property type="match status" value="1"/>
</dbReference>
<dbReference type="PROSITE" id="PS51782">
    <property type="entry name" value="LYSM"/>
    <property type="match status" value="2"/>
</dbReference>
<feature type="domain" description="LysM" evidence="1">
    <location>
        <begin position="119"/>
        <end position="162"/>
    </location>
</feature>
<dbReference type="Gene3D" id="3.10.350.10">
    <property type="entry name" value="LysM domain"/>
    <property type="match status" value="2"/>
</dbReference>
<evidence type="ECO:0000313" key="2">
    <source>
        <dbReference type="EMBL" id="PZF71420.1"/>
    </source>
</evidence>
<sequence length="328" mass="36453">MRIGHNYCTFKCAIILSFMYKFLFAFVFCCICFSSRAQKNDSLFVVSHDNDWMLKHAVKPGETVFSIARRYHVPPAMLADANQINYQDNLADHKVIYVPLGAYNKITKPPVIGSETRPLFRHVKTDDQLSSLARIMGVSQRSLQEWNHLPDNAVTPGSTLLIGWIMYDATDMQLPVSTTPKTTNAVKSVASLPIPSTAVETTRAVIPADTLRLADTMVATPKSNAMALFDEQTSNGQNITTEKGAAVFFDGQSKSKGEPYFAFFNNAPKGTIIKVFNPGNEKVIYVKVLGPMPQTKQYYNALIGISSYGRNALGVNETKVWCELSYRP</sequence>
<dbReference type="InterPro" id="IPR036779">
    <property type="entry name" value="LysM_dom_sf"/>
</dbReference>
<dbReference type="CDD" id="cd00118">
    <property type="entry name" value="LysM"/>
    <property type="match status" value="1"/>
</dbReference>
<protein>
    <recommendedName>
        <fullName evidence="1">LysM domain-containing protein</fullName>
    </recommendedName>
</protein>
<dbReference type="SUPFAM" id="SSF54106">
    <property type="entry name" value="LysM domain"/>
    <property type="match status" value="2"/>
</dbReference>
<gene>
    <name evidence="2" type="ORF">DN068_19215</name>
</gene>
<organism evidence="2 3">
    <name type="scientific">Taibaiella soli</name>
    <dbReference type="NCBI Taxonomy" id="1649169"/>
    <lineage>
        <taxon>Bacteria</taxon>
        <taxon>Pseudomonadati</taxon>
        <taxon>Bacteroidota</taxon>
        <taxon>Chitinophagia</taxon>
        <taxon>Chitinophagales</taxon>
        <taxon>Chitinophagaceae</taxon>
        <taxon>Taibaiella</taxon>
    </lineage>
</organism>